<sequence length="336" mass="36764">MGREFRIGTRRSRLALRQTELVCDALRERFPDIIITPKPIVTQGDRDLSSSLQTIGGKGVFVKEIERELLDGTIDFAAHSLKDVQPVLPDGLVLGCFPKRDSPFDCLISPRPYERFDDLPIGARIGTNSLRRQAQLLHRRPDLVIVPIRGNIDSRLRKIETEHLDGVILAEAGLNRLYPSCAEGGAGVEVSETEYLGVCHPELDGLYRLSLRGVLLPAAGQGAMVVECRADDRETLDLLAAIDDPVTRDEVLTEREFMTTLGGSCTFPIGAYAMAMVPPEADERCVAFEGLVASPDGTHMFTERNVGTVAGHVGRAVAEEFIEQGVLPLIDPGVRV</sequence>
<dbReference type="Pfam" id="PF03900">
    <property type="entry name" value="Porphobil_deamC"/>
    <property type="match status" value="1"/>
</dbReference>
<dbReference type="EMBL" id="RZUI01000013">
    <property type="protein sequence ID" value="KAA8828352.1"/>
    <property type="molecule type" value="Genomic_DNA"/>
</dbReference>
<comment type="similarity">
    <text evidence="2 6">Belongs to the HMBS family.</text>
</comment>
<comment type="function">
    <text evidence="1 6">Tetrapolymerization of the monopyrrole PBG into the hydroxymethylbilane pre-uroporphyrinogen in several discrete steps.</text>
</comment>
<reference evidence="9 10" key="1">
    <citation type="journal article" date="2019" name="Syst. Appl. Microbiol.">
        <title>Characterization of Bifidobacterium species in feaces of the Egyptian fruit bat: Description of B. vespertilionis sp. nov. and B. rousetti sp. nov.</title>
        <authorList>
            <person name="Modesto M."/>
            <person name="Satti M."/>
            <person name="Watanabe K."/>
            <person name="Puglisi E."/>
            <person name="Morelli L."/>
            <person name="Huang C.-H."/>
            <person name="Liou J.-S."/>
            <person name="Miyashita M."/>
            <person name="Tamura T."/>
            <person name="Saito S."/>
            <person name="Mori K."/>
            <person name="Huang L."/>
            <person name="Sciavilla P."/>
            <person name="Sandri C."/>
            <person name="Spiezio C."/>
            <person name="Vitali F."/>
            <person name="Cavalieri D."/>
            <person name="Perpetuini G."/>
            <person name="Tofalo R."/>
            <person name="Bonetti A."/>
            <person name="Arita M."/>
            <person name="Mattarelli P."/>
        </authorList>
    </citation>
    <scope>NUCLEOTIDE SEQUENCE [LARGE SCALE GENOMIC DNA]</scope>
    <source>
        <strain evidence="9 10">RST7</strain>
    </source>
</reference>
<dbReference type="GO" id="GO:0004418">
    <property type="term" value="F:hydroxymethylbilane synthase activity"/>
    <property type="evidence" value="ECO:0007669"/>
    <property type="project" value="UniProtKB-UniRule"/>
</dbReference>
<evidence type="ECO:0000256" key="2">
    <source>
        <dbReference type="ARBA" id="ARBA00005638"/>
    </source>
</evidence>
<evidence type="ECO:0000313" key="9">
    <source>
        <dbReference type="EMBL" id="KAA8828352.1"/>
    </source>
</evidence>
<evidence type="ECO:0000256" key="5">
    <source>
        <dbReference type="ARBA" id="ARBA00048169"/>
    </source>
</evidence>
<comment type="subunit">
    <text evidence="6">Monomer.</text>
</comment>
<dbReference type="PANTHER" id="PTHR11557:SF0">
    <property type="entry name" value="PORPHOBILINOGEN DEAMINASE"/>
    <property type="match status" value="1"/>
</dbReference>
<dbReference type="InterPro" id="IPR036803">
    <property type="entry name" value="Porphobilinogen_deaminase_C_sf"/>
</dbReference>
<protein>
    <recommendedName>
        <fullName evidence="6">Porphobilinogen deaminase</fullName>
        <shortName evidence="6">PBG</shortName>
        <ecNumber evidence="6">2.5.1.61</ecNumber>
    </recommendedName>
    <alternativeName>
        <fullName evidence="6">Hydroxymethylbilane synthase</fullName>
        <shortName evidence="6">HMBS</shortName>
    </alternativeName>
    <alternativeName>
        <fullName evidence="6">Pre-uroporphyrinogen synthase</fullName>
    </alternativeName>
</protein>
<dbReference type="Gene3D" id="3.40.190.10">
    <property type="entry name" value="Periplasmic binding protein-like II"/>
    <property type="match status" value="2"/>
</dbReference>
<evidence type="ECO:0000259" key="8">
    <source>
        <dbReference type="Pfam" id="PF03900"/>
    </source>
</evidence>
<dbReference type="InterPro" id="IPR000860">
    <property type="entry name" value="HemC"/>
</dbReference>
<dbReference type="Proteomes" id="UP000412028">
    <property type="component" value="Unassembled WGS sequence"/>
</dbReference>
<dbReference type="RefSeq" id="WP_150381829.1">
    <property type="nucleotide sequence ID" value="NZ_RZUI01000013.1"/>
</dbReference>
<dbReference type="Gene3D" id="3.30.160.40">
    <property type="entry name" value="Porphobilinogen deaminase, C-terminal domain"/>
    <property type="match status" value="1"/>
</dbReference>
<keyword evidence="4 6" id="KW-0627">Porphyrin biosynthesis</keyword>
<evidence type="ECO:0000256" key="6">
    <source>
        <dbReference type="HAMAP-Rule" id="MF_00260"/>
    </source>
</evidence>
<dbReference type="OrthoDB" id="9810298at2"/>
<dbReference type="HAMAP" id="MF_00260">
    <property type="entry name" value="Porphobil_deam"/>
    <property type="match status" value="1"/>
</dbReference>
<evidence type="ECO:0000256" key="1">
    <source>
        <dbReference type="ARBA" id="ARBA00002869"/>
    </source>
</evidence>
<dbReference type="PRINTS" id="PR00151">
    <property type="entry name" value="PORPHBDMNASE"/>
</dbReference>
<dbReference type="AlphaFoldDB" id="A0A5M9ZNC7"/>
<proteinExistence type="inferred from homology"/>
<feature type="modified residue" description="S-(dipyrrolylmethanemethyl)cysteine" evidence="6">
    <location>
        <position position="265"/>
    </location>
</feature>
<dbReference type="GO" id="GO:0006782">
    <property type="term" value="P:protoporphyrinogen IX biosynthetic process"/>
    <property type="evidence" value="ECO:0007669"/>
    <property type="project" value="UniProtKB-UniRule"/>
</dbReference>
<comment type="cofactor">
    <cofactor evidence="6">
        <name>dipyrromethane</name>
        <dbReference type="ChEBI" id="CHEBI:60342"/>
    </cofactor>
    <text evidence="6">Binds 1 dipyrromethane group covalently.</text>
</comment>
<dbReference type="SUPFAM" id="SSF54782">
    <property type="entry name" value="Porphobilinogen deaminase (hydroxymethylbilane synthase), C-terminal domain"/>
    <property type="match status" value="1"/>
</dbReference>
<dbReference type="GO" id="GO:0005737">
    <property type="term" value="C:cytoplasm"/>
    <property type="evidence" value="ECO:0007669"/>
    <property type="project" value="UniProtKB-UniRule"/>
</dbReference>
<dbReference type="InterPro" id="IPR022418">
    <property type="entry name" value="Porphobilinogen_deaminase_C"/>
</dbReference>
<feature type="domain" description="Porphobilinogen deaminase N-terminal" evidence="7">
    <location>
        <begin position="5"/>
        <end position="236"/>
    </location>
</feature>
<evidence type="ECO:0000259" key="7">
    <source>
        <dbReference type="Pfam" id="PF01379"/>
    </source>
</evidence>
<comment type="catalytic activity">
    <reaction evidence="5 6">
        <text>4 porphobilinogen + H2O = hydroxymethylbilane + 4 NH4(+)</text>
        <dbReference type="Rhea" id="RHEA:13185"/>
        <dbReference type="ChEBI" id="CHEBI:15377"/>
        <dbReference type="ChEBI" id="CHEBI:28938"/>
        <dbReference type="ChEBI" id="CHEBI:57845"/>
        <dbReference type="ChEBI" id="CHEBI:58126"/>
        <dbReference type="EC" id="2.5.1.61"/>
    </reaction>
</comment>
<dbReference type="PANTHER" id="PTHR11557">
    <property type="entry name" value="PORPHOBILINOGEN DEAMINASE"/>
    <property type="match status" value="1"/>
</dbReference>
<evidence type="ECO:0000313" key="10">
    <source>
        <dbReference type="Proteomes" id="UP000412028"/>
    </source>
</evidence>
<dbReference type="SUPFAM" id="SSF53850">
    <property type="entry name" value="Periplasmic binding protein-like II"/>
    <property type="match status" value="1"/>
</dbReference>
<feature type="domain" description="Porphobilinogen deaminase C-terminal" evidence="8">
    <location>
        <begin position="250"/>
        <end position="322"/>
    </location>
</feature>
<evidence type="ECO:0000256" key="4">
    <source>
        <dbReference type="ARBA" id="ARBA00023244"/>
    </source>
</evidence>
<comment type="caution">
    <text evidence="9">The sequence shown here is derived from an EMBL/GenBank/DDBJ whole genome shotgun (WGS) entry which is preliminary data.</text>
</comment>
<evidence type="ECO:0000256" key="3">
    <source>
        <dbReference type="ARBA" id="ARBA00022679"/>
    </source>
</evidence>
<keyword evidence="3 6" id="KW-0808">Transferase</keyword>
<dbReference type="Pfam" id="PF01379">
    <property type="entry name" value="Porphobil_deam"/>
    <property type="match status" value="1"/>
</dbReference>
<dbReference type="NCBIfam" id="TIGR00212">
    <property type="entry name" value="hemC"/>
    <property type="match status" value="1"/>
</dbReference>
<accession>A0A5M9ZNC7</accession>
<dbReference type="InterPro" id="IPR022417">
    <property type="entry name" value="Porphobilin_deaminase_N"/>
</dbReference>
<dbReference type="PIRSF" id="PIRSF001438">
    <property type="entry name" value="4pyrrol_synth_OHMeBilane_synth"/>
    <property type="match status" value="1"/>
</dbReference>
<organism evidence="9 10">
    <name type="scientific">Bifidobacterium tissieri</name>
    <dbReference type="NCBI Taxonomy" id="1630162"/>
    <lineage>
        <taxon>Bacteria</taxon>
        <taxon>Bacillati</taxon>
        <taxon>Actinomycetota</taxon>
        <taxon>Actinomycetes</taxon>
        <taxon>Bifidobacteriales</taxon>
        <taxon>Bifidobacteriaceae</taxon>
        <taxon>Bifidobacterium</taxon>
    </lineage>
</organism>
<name>A0A5M9ZNC7_9BIFI</name>
<dbReference type="EC" id="2.5.1.61" evidence="6"/>
<comment type="miscellaneous">
    <text evidence="6">The porphobilinogen subunits are added to the dipyrromethane group.</text>
</comment>
<gene>
    <name evidence="6" type="primary">hemC</name>
    <name evidence="9" type="ORF">EMO89_09285</name>
</gene>